<comment type="caution">
    <text evidence="6">The sequence shown here is derived from an EMBL/GenBank/DDBJ whole genome shotgun (WGS) entry which is preliminary data.</text>
</comment>
<dbReference type="Gene3D" id="2.130.10.10">
    <property type="entry name" value="YVTN repeat-like/Quinoprotein amine dehydrogenase"/>
    <property type="match status" value="1"/>
</dbReference>
<dbReference type="PROSITE" id="PS00678">
    <property type="entry name" value="WD_REPEATS_1"/>
    <property type="match status" value="3"/>
</dbReference>
<name>A0AAD2Q608_9AGAR</name>
<keyword evidence="2" id="KW-0677">Repeat</keyword>
<reference evidence="6" key="1">
    <citation type="submission" date="2023-11" db="EMBL/GenBank/DDBJ databases">
        <authorList>
            <person name="De Vega J J."/>
            <person name="De Vega J J."/>
        </authorList>
    </citation>
    <scope>NUCLEOTIDE SEQUENCE</scope>
</reference>
<dbReference type="PROSITE" id="PS50294">
    <property type="entry name" value="WD_REPEATS_REGION"/>
    <property type="match status" value="3"/>
</dbReference>
<dbReference type="SMART" id="SM00320">
    <property type="entry name" value="WD40"/>
    <property type="match status" value="6"/>
</dbReference>
<sequence>MSTKNCGHVTIYFPRVHYKMDAAVESMDVDSTRPNAPISPDAKEAGTSSSSREIPPTPSPATPSGPQYKLAFSLSGHTKSISSLKFSPDGSKLASSGADKVIKVWDAYSGGVLRTLVGHTEGVSDISWSVDGDYLASASDDKTIRVWDMKVGTEIKTLLGHTNFVFCVNYNPASNLLVSGGFDETVRIWDIARGICCFNHDGTLIVSCAMDGLIRIWDAESGQCLKTLVDDDNPICSHVLFTPNSKFVLASTQDSTIRLWSYHASRCVKTYTGHTNRTYCIFACFTNTATKHVAHPTKAIIASAAMEKDLSIRLWFDRSDPSMTDSPETAVADA</sequence>
<dbReference type="CDD" id="cd00200">
    <property type="entry name" value="WD40"/>
    <property type="match status" value="1"/>
</dbReference>
<organism evidence="6 7">
    <name type="scientific">Mycena citricolor</name>
    <dbReference type="NCBI Taxonomy" id="2018698"/>
    <lineage>
        <taxon>Eukaryota</taxon>
        <taxon>Fungi</taxon>
        <taxon>Dikarya</taxon>
        <taxon>Basidiomycota</taxon>
        <taxon>Agaricomycotina</taxon>
        <taxon>Agaricomycetes</taxon>
        <taxon>Agaricomycetidae</taxon>
        <taxon>Agaricales</taxon>
        <taxon>Marasmiineae</taxon>
        <taxon>Mycenaceae</taxon>
        <taxon>Mycena</taxon>
    </lineage>
</organism>
<evidence type="ECO:0000256" key="4">
    <source>
        <dbReference type="SAM" id="MobiDB-lite"/>
    </source>
</evidence>
<dbReference type="Pfam" id="PF25175">
    <property type="entry name" value="Beta-prop_WDR5"/>
    <property type="match status" value="1"/>
</dbReference>
<dbReference type="PANTHER" id="PTHR22847">
    <property type="entry name" value="WD40 REPEAT PROTEIN"/>
    <property type="match status" value="1"/>
</dbReference>
<protein>
    <recommendedName>
        <fullName evidence="5">WDR5-like beta-propeller domain-containing protein</fullName>
    </recommendedName>
</protein>
<dbReference type="PANTHER" id="PTHR22847:SF637">
    <property type="entry name" value="WD REPEAT DOMAIN 5B"/>
    <property type="match status" value="1"/>
</dbReference>
<proteinExistence type="predicted"/>
<dbReference type="AlphaFoldDB" id="A0AAD2Q608"/>
<keyword evidence="1 3" id="KW-0853">WD repeat</keyword>
<dbReference type="GO" id="GO:0042393">
    <property type="term" value="F:histone binding"/>
    <property type="evidence" value="ECO:0007669"/>
    <property type="project" value="TreeGrafter"/>
</dbReference>
<evidence type="ECO:0000256" key="3">
    <source>
        <dbReference type="PROSITE-ProRule" id="PRU00221"/>
    </source>
</evidence>
<feature type="region of interest" description="Disordered" evidence="4">
    <location>
        <begin position="29"/>
        <end position="67"/>
    </location>
</feature>
<evidence type="ECO:0000313" key="7">
    <source>
        <dbReference type="Proteomes" id="UP001295794"/>
    </source>
</evidence>
<evidence type="ECO:0000256" key="2">
    <source>
        <dbReference type="ARBA" id="ARBA00022737"/>
    </source>
</evidence>
<dbReference type="EMBL" id="CAVNYO010000440">
    <property type="protein sequence ID" value="CAK5280103.1"/>
    <property type="molecule type" value="Genomic_DNA"/>
</dbReference>
<accession>A0AAD2Q608</accession>
<evidence type="ECO:0000313" key="6">
    <source>
        <dbReference type="EMBL" id="CAK5280103.1"/>
    </source>
</evidence>
<feature type="repeat" description="WD" evidence="3">
    <location>
        <begin position="158"/>
        <end position="191"/>
    </location>
</feature>
<gene>
    <name evidence="6" type="ORF">MYCIT1_LOCUS30532</name>
</gene>
<feature type="domain" description="WDR5-like beta-propeller" evidence="5">
    <location>
        <begin position="74"/>
        <end position="294"/>
    </location>
</feature>
<evidence type="ECO:0000256" key="1">
    <source>
        <dbReference type="ARBA" id="ARBA00022574"/>
    </source>
</evidence>
<dbReference type="Proteomes" id="UP001295794">
    <property type="component" value="Unassembled WGS sequence"/>
</dbReference>
<dbReference type="GO" id="GO:0048188">
    <property type="term" value="C:Set1C/COMPASS complex"/>
    <property type="evidence" value="ECO:0007669"/>
    <property type="project" value="TreeGrafter"/>
</dbReference>
<feature type="repeat" description="WD" evidence="3">
    <location>
        <begin position="116"/>
        <end position="157"/>
    </location>
</feature>
<dbReference type="InterPro" id="IPR059122">
    <property type="entry name" value="Beta-prop_WDR5-like"/>
</dbReference>
<dbReference type="PRINTS" id="PR00320">
    <property type="entry name" value="GPROTEINBRPT"/>
</dbReference>
<feature type="repeat" description="WD" evidence="3">
    <location>
        <begin position="239"/>
        <end position="270"/>
    </location>
</feature>
<feature type="repeat" description="WD" evidence="3">
    <location>
        <begin position="74"/>
        <end position="115"/>
    </location>
</feature>
<dbReference type="InterPro" id="IPR020472">
    <property type="entry name" value="WD40_PAC1"/>
</dbReference>
<keyword evidence="7" id="KW-1185">Reference proteome</keyword>
<feature type="repeat" description="WD" evidence="3">
    <location>
        <begin position="198"/>
        <end position="227"/>
    </location>
</feature>
<dbReference type="InterPro" id="IPR036322">
    <property type="entry name" value="WD40_repeat_dom_sf"/>
</dbReference>
<dbReference type="InterPro" id="IPR001680">
    <property type="entry name" value="WD40_rpt"/>
</dbReference>
<evidence type="ECO:0000259" key="5">
    <source>
        <dbReference type="Pfam" id="PF25175"/>
    </source>
</evidence>
<dbReference type="InterPro" id="IPR015943">
    <property type="entry name" value="WD40/YVTN_repeat-like_dom_sf"/>
</dbReference>
<dbReference type="SUPFAM" id="SSF50978">
    <property type="entry name" value="WD40 repeat-like"/>
    <property type="match status" value="1"/>
</dbReference>
<dbReference type="PROSITE" id="PS50082">
    <property type="entry name" value="WD_REPEATS_2"/>
    <property type="match status" value="5"/>
</dbReference>
<dbReference type="InterPro" id="IPR019775">
    <property type="entry name" value="WD40_repeat_CS"/>
</dbReference>